<dbReference type="Proteomes" id="UP000659654">
    <property type="component" value="Unassembled WGS sequence"/>
</dbReference>
<sequence length="1165" mass="133003">MIRVNLAERQRHLSKRQHHAEPVYGHPMASTSSRTESEEAPQVVKEIPYKVVKMDDPRLVMKKKVLLRELESRQSSHIITEDNMRQHDRTETPTSHKERLQAYFKTLTRDEPPQPRSLGPKLSLTGGAINLLFTERDEKNTPDLIKIYPVSTNERPYYFSGIHHTFTPTNKTVKFEVDGREFSSVEGYVKSMMALELRGDVIQVEDMAFRRYFQDKGISQRQLDTWLTDRGFLYYQKALVHRLKSDPEMLKKLVETEKKVVIYTFRLDELLGSGVEYKCIDKYWEDLAALRVCIRYPTRFPVKPEDFWIVPRLIKGYNLLGCFLMAIRHRLQTGEKIEDLDFEMPEYSTNYTENIVHKRFYEEEIPAKRSRMSMRTSEYSFKTPAETPQSNEFRPQTPNTIFGELHLQSVSGSVQGSPTRSECNSVSTSMSDYNIEPTFKAPLPRFSTNSPNLTTPNKLSNSFTQYRNNSFFGSSASLSTLCSIRPFNTSAHSSREESIQNGSNGANSETIPTFGAKENRKVHDQQHFESQESSKISTFDLSKMCSPNMERSRVSEGTIKSFHFQPFAAKIQRKNAENEENAMDSEDTLTPPTRSENSSRNPSGNSVNQKNVCGVGEKIDQIGCHEEDHEVEKGQENGEIVSQQEDRGHFGTNGDVLRMQRRPFGTDKIGKIGQNRGSDVVIKAGQDQMRHENRIQSLGQRPGTSEIQQVQDGQQRLHGEDRNERSGNIRPSEWGNQVRNAMLERTGHLQQVGNVQVQPVDRLPQVQQGQRKVSRNGCNDGQGQIKLPENTYQGERDRLRQEIHGHQAQQVQNRQNLVQNVENCQSQSEILLHQDARSRSGPQRHLEQLDGPQNHRKIHIIHDGEDSESDDELSETMETCSNPSIEVEMDYSRRMEERNHRRRDVSPARSNKHFTPRKLPGQRLEMEENVVPSSLDVSTKKDVNSTTKRLWNQENPPKFSAEPISIDEKNLEALEIPQKSDAEPKKASNPQEKANRTGELDSLYPKNVQIEPLAQSIDDSDFANAFSSSDMDVRPKNEAEPTPETSQAAPGFVRAALQGQEIQIEVRNPQGTNELEAGKGEATDLIDDNESVMSEGTKLIARKAKIMDDCFEDLNLRFGIITADLDDAILLQDDSEGYDTMDQEEEEAFFRSMEEAQNNERSSQQ</sequence>
<dbReference type="WBParaSite" id="BXY_0490200.1">
    <property type="protein sequence ID" value="BXY_0490200.1"/>
    <property type="gene ID" value="BXY_0490200"/>
</dbReference>
<accession>A0A1I7RVY9</accession>
<evidence type="ECO:0000256" key="1">
    <source>
        <dbReference type="SAM" id="MobiDB-lite"/>
    </source>
</evidence>
<feature type="compositionally biased region" description="Basic and acidic residues" evidence="1">
    <location>
        <begin position="966"/>
        <end position="986"/>
    </location>
</feature>
<dbReference type="Proteomes" id="UP000095284">
    <property type="component" value="Unplaced"/>
</dbReference>
<dbReference type="AlphaFoldDB" id="A0A1I7RVY9"/>
<evidence type="ECO:0000313" key="2">
    <source>
        <dbReference type="EMBL" id="CAD5214433.1"/>
    </source>
</evidence>
<evidence type="ECO:0000313" key="5">
    <source>
        <dbReference type="WBParaSite" id="BXY_0490200.1"/>
    </source>
</evidence>
<keyword evidence="4" id="KW-1185">Reference proteome</keyword>
<organism evidence="3 5">
    <name type="scientific">Bursaphelenchus xylophilus</name>
    <name type="common">Pinewood nematode worm</name>
    <name type="synonym">Aphelenchoides xylophilus</name>
    <dbReference type="NCBI Taxonomy" id="6326"/>
    <lineage>
        <taxon>Eukaryota</taxon>
        <taxon>Metazoa</taxon>
        <taxon>Ecdysozoa</taxon>
        <taxon>Nematoda</taxon>
        <taxon>Chromadorea</taxon>
        <taxon>Rhabditida</taxon>
        <taxon>Tylenchina</taxon>
        <taxon>Tylenchomorpha</taxon>
        <taxon>Aphelenchoidea</taxon>
        <taxon>Aphelenchoididae</taxon>
        <taxon>Bursaphelenchus</taxon>
    </lineage>
</organism>
<feature type="compositionally biased region" description="Basic and acidic residues" evidence="1">
    <location>
        <begin position="890"/>
        <end position="899"/>
    </location>
</feature>
<feature type="compositionally biased region" description="Polar residues" evidence="1">
    <location>
        <begin position="944"/>
        <end position="955"/>
    </location>
</feature>
<dbReference type="EMBL" id="CAJFDI010000002">
    <property type="protein sequence ID" value="CAD5214433.1"/>
    <property type="molecule type" value="Genomic_DNA"/>
</dbReference>
<feature type="compositionally biased region" description="Acidic residues" evidence="1">
    <location>
        <begin position="1136"/>
        <end position="1147"/>
    </location>
</feature>
<dbReference type="SUPFAM" id="SSF143990">
    <property type="entry name" value="YbiA-like"/>
    <property type="match status" value="1"/>
</dbReference>
<feature type="compositionally biased region" description="Acidic residues" evidence="1">
    <location>
        <begin position="865"/>
        <end position="875"/>
    </location>
</feature>
<feature type="compositionally biased region" description="Acidic residues" evidence="1">
    <location>
        <begin position="578"/>
        <end position="587"/>
    </location>
</feature>
<feature type="region of interest" description="Disordered" evidence="1">
    <location>
        <begin position="695"/>
        <end position="734"/>
    </location>
</feature>
<feature type="region of interest" description="Disordered" evidence="1">
    <location>
        <begin position="766"/>
        <end position="787"/>
    </location>
</feature>
<dbReference type="OrthoDB" id="10652675at2759"/>
<protein>
    <submittedName>
        <fullName evidence="2">(pine wood nematode) hypothetical protein</fullName>
    </submittedName>
</protein>
<feature type="region of interest" description="Disordered" evidence="1">
    <location>
        <begin position="491"/>
        <end position="512"/>
    </location>
</feature>
<feature type="region of interest" description="Disordered" evidence="1">
    <location>
        <begin position="629"/>
        <end position="655"/>
    </location>
</feature>
<feature type="compositionally biased region" description="Basic and acidic residues" evidence="1">
    <location>
        <begin position="1"/>
        <end position="11"/>
    </location>
</feature>
<proteinExistence type="predicted"/>
<feature type="region of interest" description="Disordered" evidence="1">
    <location>
        <begin position="1"/>
        <end position="41"/>
    </location>
</feature>
<feature type="region of interest" description="Disordered" evidence="1">
    <location>
        <begin position="836"/>
        <end position="855"/>
    </location>
</feature>
<dbReference type="InterPro" id="IPR037238">
    <property type="entry name" value="YbiA-like_sf"/>
</dbReference>
<feature type="region of interest" description="Disordered" evidence="1">
    <location>
        <begin position="574"/>
        <end position="613"/>
    </location>
</feature>
<feature type="compositionally biased region" description="Basic and acidic residues" evidence="1">
    <location>
        <begin position="715"/>
        <end position="727"/>
    </location>
</feature>
<feature type="compositionally biased region" description="Polar residues" evidence="1">
    <location>
        <begin position="766"/>
        <end position="782"/>
    </location>
</feature>
<feature type="region of interest" description="Disordered" evidence="1">
    <location>
        <begin position="863"/>
        <end position="1001"/>
    </location>
</feature>
<feature type="region of interest" description="Disordered" evidence="1">
    <location>
        <begin position="1136"/>
        <end position="1165"/>
    </location>
</feature>
<feature type="region of interest" description="Disordered" evidence="1">
    <location>
        <begin position="1014"/>
        <end position="1049"/>
    </location>
</feature>
<dbReference type="EMBL" id="CAJFCV020000002">
    <property type="protein sequence ID" value="CAG9094897.1"/>
    <property type="molecule type" value="Genomic_DNA"/>
</dbReference>
<gene>
    <name evidence="2" type="ORF">BXYJ_LOCUS3527</name>
</gene>
<feature type="compositionally biased region" description="Polar residues" evidence="1">
    <location>
        <begin position="588"/>
        <end position="611"/>
    </location>
</feature>
<dbReference type="Proteomes" id="UP000582659">
    <property type="component" value="Unassembled WGS sequence"/>
</dbReference>
<reference evidence="5" key="1">
    <citation type="submission" date="2016-11" db="UniProtKB">
        <authorList>
            <consortium name="WormBaseParasite"/>
        </authorList>
    </citation>
    <scope>IDENTIFICATION</scope>
</reference>
<feature type="compositionally biased region" description="Basic and acidic residues" evidence="1">
    <location>
        <begin position="836"/>
        <end position="848"/>
    </location>
</feature>
<feature type="compositionally biased region" description="Polar residues" evidence="1">
    <location>
        <begin position="499"/>
        <end position="511"/>
    </location>
</feature>
<evidence type="ECO:0000313" key="4">
    <source>
        <dbReference type="Proteomes" id="UP000659654"/>
    </source>
</evidence>
<reference evidence="2" key="2">
    <citation type="submission" date="2020-09" db="EMBL/GenBank/DDBJ databases">
        <authorList>
            <person name="Kikuchi T."/>
        </authorList>
    </citation>
    <scope>NUCLEOTIDE SEQUENCE</scope>
    <source>
        <strain evidence="2">Ka4C1</strain>
    </source>
</reference>
<dbReference type="Gene3D" id="1.10.357.40">
    <property type="entry name" value="YbiA-like"/>
    <property type="match status" value="1"/>
</dbReference>
<evidence type="ECO:0000313" key="3">
    <source>
        <dbReference type="Proteomes" id="UP000095284"/>
    </source>
</evidence>
<name>A0A1I7RVY9_BURXY</name>
<feature type="compositionally biased region" description="Polar residues" evidence="1">
    <location>
        <begin position="695"/>
        <end position="714"/>
    </location>
</feature>